<proteinExistence type="predicted"/>
<evidence type="ECO:0000313" key="2">
    <source>
        <dbReference type="Proteomes" id="UP000886520"/>
    </source>
</evidence>
<evidence type="ECO:0000313" key="1">
    <source>
        <dbReference type="EMBL" id="KAI5069017.1"/>
    </source>
</evidence>
<dbReference type="AlphaFoldDB" id="A0A9D4UJT2"/>
<keyword evidence="2" id="KW-1185">Reference proteome</keyword>
<dbReference type="Proteomes" id="UP000886520">
    <property type="component" value="Chromosome 15"/>
</dbReference>
<organism evidence="1 2">
    <name type="scientific">Adiantum capillus-veneris</name>
    <name type="common">Maidenhair fern</name>
    <dbReference type="NCBI Taxonomy" id="13818"/>
    <lineage>
        <taxon>Eukaryota</taxon>
        <taxon>Viridiplantae</taxon>
        <taxon>Streptophyta</taxon>
        <taxon>Embryophyta</taxon>
        <taxon>Tracheophyta</taxon>
        <taxon>Polypodiopsida</taxon>
        <taxon>Polypodiidae</taxon>
        <taxon>Polypodiales</taxon>
        <taxon>Pteridineae</taxon>
        <taxon>Pteridaceae</taxon>
        <taxon>Vittarioideae</taxon>
        <taxon>Adiantum</taxon>
    </lineage>
</organism>
<sequence>MPRFSNNVSVISLGNLVQDDKLEATSVGDDEDTNNLGNPLWKTCGLQVCPNWHVWEMEANGLCYNKEHCNLNYVKVRAPSRHINWRLGKTGALEKMM</sequence>
<accession>A0A9D4UJT2</accession>
<protein>
    <submittedName>
        <fullName evidence="1">Uncharacterized protein</fullName>
    </submittedName>
</protein>
<dbReference type="EMBL" id="JABFUD020000015">
    <property type="protein sequence ID" value="KAI5069017.1"/>
    <property type="molecule type" value="Genomic_DNA"/>
</dbReference>
<gene>
    <name evidence="1" type="ORF">GOP47_0015318</name>
</gene>
<comment type="caution">
    <text evidence="1">The sequence shown here is derived from an EMBL/GenBank/DDBJ whole genome shotgun (WGS) entry which is preliminary data.</text>
</comment>
<name>A0A9D4UJT2_ADICA</name>
<reference evidence="1" key="1">
    <citation type="submission" date="2021-01" db="EMBL/GenBank/DDBJ databases">
        <title>Adiantum capillus-veneris genome.</title>
        <authorList>
            <person name="Fang Y."/>
            <person name="Liao Q."/>
        </authorList>
    </citation>
    <scope>NUCLEOTIDE SEQUENCE</scope>
    <source>
        <strain evidence="1">H3</strain>
        <tissue evidence="1">Leaf</tissue>
    </source>
</reference>